<dbReference type="AlphaFoldDB" id="A0AAE0L4M7"/>
<dbReference type="GO" id="GO:0005771">
    <property type="term" value="C:multivesicular body"/>
    <property type="evidence" value="ECO:0007669"/>
    <property type="project" value="TreeGrafter"/>
</dbReference>
<dbReference type="PANTHER" id="PTHR22761">
    <property type="entry name" value="CHARGED MULTIVESICULAR BODY PROTEIN"/>
    <property type="match status" value="1"/>
</dbReference>
<evidence type="ECO:0000256" key="1">
    <source>
        <dbReference type="ARBA" id="ARBA00006190"/>
    </source>
</evidence>
<keyword evidence="5" id="KW-1185">Reference proteome</keyword>
<accession>A0AAE0L4M7</accession>
<keyword evidence="2" id="KW-0175">Coiled coil</keyword>
<feature type="region of interest" description="Disordered" evidence="3">
    <location>
        <begin position="1"/>
        <end position="32"/>
    </location>
</feature>
<comment type="similarity">
    <text evidence="1">Belongs to the SNF7 family.</text>
</comment>
<dbReference type="Proteomes" id="UP001190700">
    <property type="component" value="Unassembled WGS sequence"/>
</dbReference>
<dbReference type="GO" id="GO:0032511">
    <property type="term" value="P:late endosome to vacuole transport via multivesicular body sorting pathway"/>
    <property type="evidence" value="ECO:0007669"/>
    <property type="project" value="TreeGrafter"/>
</dbReference>
<dbReference type="Gene3D" id="6.10.140.1230">
    <property type="match status" value="1"/>
</dbReference>
<sequence length="185" mass="20930">MRRMFGARKEKPPPPSLEDVSGNLNTRGDGIDEKIRKLDAQLVKHREAIKKTRPGPAQEAAKKQALRVLKHKKLYESQRDSLYDQQFNLDQISFTTQNMKDTTTQVQAMKAATKELKTAFKSKDLDIDAIESMKDEMADMMDMSNEIQDSLSRSYAVPDDLDEEVPPENCSQVAVLFCSESSESV</sequence>
<evidence type="ECO:0000256" key="3">
    <source>
        <dbReference type="SAM" id="MobiDB-lite"/>
    </source>
</evidence>
<dbReference type="Pfam" id="PF03357">
    <property type="entry name" value="Snf7"/>
    <property type="match status" value="1"/>
</dbReference>
<evidence type="ECO:0008006" key="6">
    <source>
        <dbReference type="Google" id="ProtNLM"/>
    </source>
</evidence>
<name>A0AAE0L4M7_9CHLO</name>
<evidence type="ECO:0000313" key="4">
    <source>
        <dbReference type="EMBL" id="KAK3272011.1"/>
    </source>
</evidence>
<dbReference type="EMBL" id="LGRX02009217">
    <property type="protein sequence ID" value="KAK3272011.1"/>
    <property type="molecule type" value="Genomic_DNA"/>
</dbReference>
<comment type="caution">
    <text evidence="4">The sequence shown here is derived from an EMBL/GenBank/DDBJ whole genome shotgun (WGS) entry which is preliminary data.</text>
</comment>
<protein>
    <recommendedName>
        <fullName evidence="6">Charged multivesicular body protein 5</fullName>
    </recommendedName>
</protein>
<dbReference type="PANTHER" id="PTHR22761:SF12">
    <property type="entry name" value="CHARGED MULTIVESICULAR BODY PROTEIN 5"/>
    <property type="match status" value="1"/>
</dbReference>
<evidence type="ECO:0000256" key="2">
    <source>
        <dbReference type="ARBA" id="ARBA00023054"/>
    </source>
</evidence>
<organism evidence="4 5">
    <name type="scientific">Cymbomonas tetramitiformis</name>
    <dbReference type="NCBI Taxonomy" id="36881"/>
    <lineage>
        <taxon>Eukaryota</taxon>
        <taxon>Viridiplantae</taxon>
        <taxon>Chlorophyta</taxon>
        <taxon>Pyramimonadophyceae</taxon>
        <taxon>Pyramimonadales</taxon>
        <taxon>Pyramimonadaceae</taxon>
        <taxon>Cymbomonas</taxon>
    </lineage>
</organism>
<proteinExistence type="inferred from homology"/>
<reference evidence="4 5" key="1">
    <citation type="journal article" date="2015" name="Genome Biol. Evol.">
        <title>Comparative Genomics of a Bacterivorous Green Alga Reveals Evolutionary Causalities and Consequences of Phago-Mixotrophic Mode of Nutrition.</title>
        <authorList>
            <person name="Burns J.A."/>
            <person name="Paasch A."/>
            <person name="Narechania A."/>
            <person name="Kim E."/>
        </authorList>
    </citation>
    <scope>NUCLEOTIDE SEQUENCE [LARGE SCALE GENOMIC DNA]</scope>
    <source>
        <strain evidence="4 5">PLY_AMNH</strain>
    </source>
</reference>
<evidence type="ECO:0000313" key="5">
    <source>
        <dbReference type="Proteomes" id="UP001190700"/>
    </source>
</evidence>
<dbReference type="GO" id="GO:0006900">
    <property type="term" value="P:vesicle budding from membrane"/>
    <property type="evidence" value="ECO:0007669"/>
    <property type="project" value="TreeGrafter"/>
</dbReference>
<gene>
    <name evidence="4" type="ORF">CYMTET_19667</name>
</gene>
<dbReference type="InterPro" id="IPR005024">
    <property type="entry name" value="Snf7_fam"/>
</dbReference>